<keyword evidence="5 13" id="KW-0812">Transmembrane</keyword>
<dbReference type="eggNOG" id="KOG2301">
    <property type="taxonomic scope" value="Eukaryota"/>
</dbReference>
<evidence type="ECO:0000313" key="17">
    <source>
        <dbReference type="Proteomes" id="UP000063063"/>
    </source>
</evidence>
<evidence type="ECO:0000256" key="4">
    <source>
        <dbReference type="ARBA" id="ARBA00022673"/>
    </source>
</evidence>
<evidence type="ECO:0000256" key="6">
    <source>
        <dbReference type="ARBA" id="ARBA00022837"/>
    </source>
</evidence>
<evidence type="ECO:0000256" key="10">
    <source>
        <dbReference type="ARBA" id="ARBA00023136"/>
    </source>
</evidence>
<dbReference type="RefSeq" id="XP_010697832.1">
    <property type="nucleotide sequence ID" value="XM_010699530.1"/>
</dbReference>
<evidence type="ECO:0000256" key="12">
    <source>
        <dbReference type="ARBA" id="ARBA00023303"/>
    </source>
</evidence>
<protein>
    <recommendedName>
        <fullName evidence="15">Ion transport domain-containing protein</fullName>
    </recommendedName>
</protein>
<keyword evidence="4" id="KW-0107">Calcium channel</keyword>
<dbReference type="PANTHER" id="PTHR45628:SF7">
    <property type="entry name" value="VOLTAGE-DEPENDENT CALCIUM CHANNEL TYPE A SUBUNIT ALPHA-1"/>
    <property type="match status" value="1"/>
</dbReference>
<keyword evidence="7" id="KW-0851">Voltage-gated channel</keyword>
<dbReference type="InterPro" id="IPR050599">
    <property type="entry name" value="VDCC_alpha-1_subunit"/>
</dbReference>
<dbReference type="GO" id="GO:0005891">
    <property type="term" value="C:voltage-gated calcium channel complex"/>
    <property type="evidence" value="ECO:0007669"/>
    <property type="project" value="TreeGrafter"/>
</dbReference>
<evidence type="ECO:0000259" key="15">
    <source>
        <dbReference type="Pfam" id="PF00520"/>
    </source>
</evidence>
<dbReference type="Gene3D" id="1.10.287.70">
    <property type="match status" value="1"/>
</dbReference>
<evidence type="ECO:0000256" key="11">
    <source>
        <dbReference type="ARBA" id="ARBA00023180"/>
    </source>
</evidence>
<feature type="signal peptide" evidence="14">
    <location>
        <begin position="1"/>
        <end position="20"/>
    </location>
</feature>
<keyword evidence="12" id="KW-0407">Ion channel</keyword>
<evidence type="ECO:0000256" key="7">
    <source>
        <dbReference type="ARBA" id="ARBA00022882"/>
    </source>
</evidence>
<sequence length="665" mass="72660">MSHPVQISWFLLVCLSTAIALTLQPCHDTSSDAYATLYALQVACLALFWRRMVAEVVAGGLFRCSDAAVNNWRLPSGDYNATVMGYTGSTSALRKETWWQAASRYDAFWAGTLVGVCHDDGEPLERLHERCDGDRQYNNVLEPPWLLRHPFHCRPTAYPLPRCPYNRGSTGVGASSHHDRVSDYGTLHTTADPVCSLAQVNRLHDAATVFPSTVTRCCKSTMPPHPLGPTGPLAHPLLQFFFVQTMLVITHGYLASTHAGDSLWQKGMILVVDCVAEALSGAEVMLGVVAYGVRYLTRAPYMADVILFAFMVVSVASPLLRFTGVVVFVTLMKGVSTGLALLPAIHHMRMLLSSGAIALLILFTYAVVDTLLLGDIATDGVYLSEKRDFSTVIGPLLMLVDCGTFDQWHLVLHACYDGAACHGNASAPCGHTYSAVTFFVSFIVIASLIVGHLHFATIVATFSVPLLIDVIQFFIEARRVWQMGVGADLCACHFDTVLTVLPRFSTRHTDGITSETASKPGVIAFLSSLRLPLDENLGVRYDDVLRGFAYRKYNMNLAESSANPCARDRLTCLTVGEHYGQLLLQRYRDDVSRLAYFKVGGLHLSFTGMSAASPPHDSDGEHNVFRRREDGLLVLKGALPIPSSNAFLYTFPGESNDGGILPPTS</sequence>
<keyword evidence="2" id="KW-0813">Transport</keyword>
<accession>A0A088RPP3</accession>
<dbReference type="EMBL" id="CP009386">
    <property type="protein sequence ID" value="AIN97179.1"/>
    <property type="molecule type" value="Genomic_DNA"/>
</dbReference>
<dbReference type="VEuPathDB" id="TriTrypDB:LPAL13_170020600"/>
<dbReference type="OrthoDB" id="272031at2759"/>
<keyword evidence="14" id="KW-0732">Signal</keyword>
<evidence type="ECO:0000256" key="2">
    <source>
        <dbReference type="ARBA" id="ARBA00022448"/>
    </source>
</evidence>
<dbReference type="PANTHER" id="PTHR45628">
    <property type="entry name" value="VOLTAGE-DEPENDENT CALCIUM CHANNEL TYPE A SUBUNIT ALPHA-1"/>
    <property type="match status" value="1"/>
</dbReference>
<keyword evidence="11" id="KW-0325">Glycoprotein</keyword>
<dbReference type="Pfam" id="PF00520">
    <property type="entry name" value="Ion_trans"/>
    <property type="match status" value="1"/>
</dbReference>
<evidence type="ECO:0000256" key="5">
    <source>
        <dbReference type="ARBA" id="ARBA00022692"/>
    </source>
</evidence>
<evidence type="ECO:0000256" key="13">
    <source>
        <dbReference type="SAM" id="Phobius"/>
    </source>
</evidence>
<keyword evidence="17" id="KW-1185">Reference proteome</keyword>
<evidence type="ECO:0000256" key="3">
    <source>
        <dbReference type="ARBA" id="ARBA00022568"/>
    </source>
</evidence>
<evidence type="ECO:0000313" key="16">
    <source>
        <dbReference type="EMBL" id="AIN97179.1"/>
    </source>
</evidence>
<organism evidence="16 17">
    <name type="scientific">Leishmania panamensis</name>
    <dbReference type="NCBI Taxonomy" id="5679"/>
    <lineage>
        <taxon>Eukaryota</taxon>
        <taxon>Discoba</taxon>
        <taxon>Euglenozoa</taxon>
        <taxon>Kinetoplastea</taxon>
        <taxon>Metakinetoplastina</taxon>
        <taxon>Trypanosomatida</taxon>
        <taxon>Trypanosomatidae</taxon>
        <taxon>Leishmaniinae</taxon>
        <taxon>Leishmania</taxon>
        <taxon>Leishmania guyanensis species complex</taxon>
    </lineage>
</organism>
<feature type="transmembrane region" description="Helical" evidence="13">
    <location>
        <begin position="350"/>
        <end position="368"/>
    </location>
</feature>
<gene>
    <name evidence="16" type="ORF">LPMP_171410</name>
</gene>
<feature type="chain" id="PRO_5001839027" description="Ion transport domain-containing protein" evidence="14">
    <location>
        <begin position="21"/>
        <end position="665"/>
    </location>
</feature>
<dbReference type="GeneID" id="22573884"/>
<dbReference type="KEGG" id="lpan:LPMP_171410"/>
<dbReference type="GO" id="GO:0098703">
    <property type="term" value="P:calcium ion import across plasma membrane"/>
    <property type="evidence" value="ECO:0007669"/>
    <property type="project" value="TreeGrafter"/>
</dbReference>
<evidence type="ECO:0000256" key="9">
    <source>
        <dbReference type="ARBA" id="ARBA00023065"/>
    </source>
</evidence>
<dbReference type="InterPro" id="IPR005821">
    <property type="entry name" value="Ion_trans_dom"/>
</dbReference>
<keyword evidence="10 13" id="KW-0472">Membrane</keyword>
<evidence type="ECO:0000256" key="14">
    <source>
        <dbReference type="SAM" id="SignalP"/>
    </source>
</evidence>
<keyword evidence="3" id="KW-0109">Calcium transport</keyword>
<evidence type="ECO:0000256" key="1">
    <source>
        <dbReference type="ARBA" id="ARBA00004141"/>
    </source>
</evidence>
<keyword evidence="6" id="KW-0106">Calcium</keyword>
<dbReference type="Proteomes" id="UP000063063">
    <property type="component" value="Chromosome 17"/>
</dbReference>
<evidence type="ECO:0000256" key="8">
    <source>
        <dbReference type="ARBA" id="ARBA00022989"/>
    </source>
</evidence>
<feature type="transmembrane region" description="Helical" evidence="13">
    <location>
        <begin position="438"/>
        <end position="468"/>
    </location>
</feature>
<comment type="subcellular location">
    <subcellularLocation>
        <location evidence="1">Membrane</location>
        <topology evidence="1">Multi-pass membrane protein</topology>
    </subcellularLocation>
</comment>
<dbReference type="GO" id="GO:0008331">
    <property type="term" value="F:high voltage-gated calcium channel activity"/>
    <property type="evidence" value="ECO:0007669"/>
    <property type="project" value="TreeGrafter"/>
</dbReference>
<keyword evidence="9" id="KW-0406">Ion transport</keyword>
<name>A0A088RPP3_LEIPA</name>
<reference evidence="16 17" key="1">
    <citation type="journal article" date="2015" name="Sci. Rep.">
        <title>The genome of Leishmania panamensis: insights into genomics of the L. (Viannia) subgenus.</title>
        <authorList>
            <person name="Llanes A."/>
            <person name="Restrepo C.M."/>
            <person name="Vecchio G.D."/>
            <person name="Anguizola F.J."/>
            <person name="Lleonart R."/>
        </authorList>
    </citation>
    <scope>NUCLEOTIDE SEQUENCE [LARGE SCALE GENOMIC DNA]</scope>
    <source>
        <strain evidence="16 17">MHOM/PA/94/PSC-1</strain>
    </source>
</reference>
<dbReference type="AlphaFoldDB" id="A0A088RPP3"/>
<feature type="transmembrane region" description="Helical" evidence="13">
    <location>
        <begin position="305"/>
        <end position="329"/>
    </location>
</feature>
<proteinExistence type="predicted"/>
<dbReference type="VEuPathDB" id="TriTrypDB:LPMP_171410"/>
<keyword evidence="8 13" id="KW-1133">Transmembrane helix</keyword>
<feature type="domain" description="Ion transport" evidence="15">
    <location>
        <begin position="241"/>
        <end position="463"/>
    </location>
</feature>